<dbReference type="Proteomes" id="UP000549695">
    <property type="component" value="Unassembled WGS sequence"/>
</dbReference>
<feature type="compositionally biased region" description="Basic and acidic residues" evidence="7">
    <location>
        <begin position="1"/>
        <end position="13"/>
    </location>
</feature>
<dbReference type="PANTHER" id="PTHR33217">
    <property type="entry name" value="TRANSPOSASE FOR INSERTION SEQUENCE ELEMENT IS1081"/>
    <property type="match status" value="1"/>
</dbReference>
<dbReference type="InterPro" id="IPR001207">
    <property type="entry name" value="Transposase_mutator"/>
</dbReference>
<keyword evidence="5 6" id="KW-0233">DNA recombination</keyword>
<keyword evidence="9" id="KW-1185">Reference proteome</keyword>
<reference evidence="8 9" key="1">
    <citation type="submission" date="2020-07" db="EMBL/GenBank/DDBJ databases">
        <title>Sequencing the genomes of 1000 actinobacteria strains.</title>
        <authorList>
            <person name="Klenk H.-P."/>
        </authorList>
    </citation>
    <scope>NUCLEOTIDE SEQUENCE [LARGE SCALE GENOMIC DNA]</scope>
    <source>
        <strain evidence="8 9">DSM 44749</strain>
    </source>
</reference>
<dbReference type="RefSeq" id="WP_218899355.1">
    <property type="nucleotide sequence ID" value="NZ_BAAAJZ010000006.1"/>
</dbReference>
<dbReference type="GO" id="GO:0004803">
    <property type="term" value="F:transposase activity"/>
    <property type="evidence" value="ECO:0007669"/>
    <property type="project" value="UniProtKB-UniRule"/>
</dbReference>
<dbReference type="EMBL" id="JACCCZ010000001">
    <property type="protein sequence ID" value="NYG04135.1"/>
    <property type="molecule type" value="Genomic_DNA"/>
</dbReference>
<evidence type="ECO:0000313" key="8">
    <source>
        <dbReference type="EMBL" id="NYG04135.1"/>
    </source>
</evidence>
<protein>
    <recommendedName>
        <fullName evidence="6">Mutator family transposase</fullName>
    </recommendedName>
</protein>
<dbReference type="PANTHER" id="PTHR33217:SF8">
    <property type="entry name" value="MUTATOR FAMILY TRANSPOSASE"/>
    <property type="match status" value="1"/>
</dbReference>
<evidence type="ECO:0000256" key="3">
    <source>
        <dbReference type="ARBA" id="ARBA00022578"/>
    </source>
</evidence>
<organism evidence="8 9">
    <name type="scientific">Pseudonocardia alni</name>
    <name type="common">Amycolata alni</name>
    <dbReference type="NCBI Taxonomy" id="33907"/>
    <lineage>
        <taxon>Bacteria</taxon>
        <taxon>Bacillati</taxon>
        <taxon>Actinomycetota</taxon>
        <taxon>Actinomycetes</taxon>
        <taxon>Pseudonocardiales</taxon>
        <taxon>Pseudonocardiaceae</taxon>
        <taxon>Pseudonocardia</taxon>
    </lineage>
</organism>
<keyword evidence="4 6" id="KW-0238">DNA-binding</keyword>
<evidence type="ECO:0000256" key="7">
    <source>
        <dbReference type="SAM" id="MobiDB-lite"/>
    </source>
</evidence>
<dbReference type="GO" id="GO:0003677">
    <property type="term" value="F:DNA binding"/>
    <property type="evidence" value="ECO:0007669"/>
    <property type="project" value="UniProtKB-UniRule"/>
</dbReference>
<dbReference type="Pfam" id="PF00872">
    <property type="entry name" value="Transposase_mut"/>
    <property type="match status" value="1"/>
</dbReference>
<feature type="region of interest" description="Disordered" evidence="7">
    <location>
        <begin position="1"/>
        <end position="21"/>
    </location>
</feature>
<proteinExistence type="inferred from homology"/>
<gene>
    <name evidence="8" type="ORF">HDA37_004420</name>
</gene>
<comment type="similarity">
    <text evidence="2 6">Belongs to the transposase mutator family.</text>
</comment>
<dbReference type="GO" id="GO:0006313">
    <property type="term" value="P:DNA transposition"/>
    <property type="evidence" value="ECO:0007669"/>
    <property type="project" value="UniProtKB-UniRule"/>
</dbReference>
<sequence length="195" mass="20840">MSRRDPTGRRGENSRSGTKTRTVLTEIGPVEIQVPRARDASFSPTIVRKRQCRLDGSDEIALSLTARGLITDVEVAEFWLAVLTEIKNRGTADVCIAVCDGLAGLGEAITAVWPATVVQTCVPHLTRHTFRYASRRDWEAMARELHLVYTAPPSRPPTPDTGSSPSGAEVSLSGGPVPGPDRDGQGPVADVGAVK</sequence>
<evidence type="ECO:0000256" key="1">
    <source>
        <dbReference type="ARBA" id="ARBA00002190"/>
    </source>
</evidence>
<dbReference type="PROSITE" id="PS01007">
    <property type="entry name" value="TRANSPOSASE_MUTATOR"/>
    <property type="match status" value="1"/>
</dbReference>
<evidence type="ECO:0000256" key="6">
    <source>
        <dbReference type="RuleBase" id="RU365089"/>
    </source>
</evidence>
<comment type="caution">
    <text evidence="8">The sequence shown here is derived from an EMBL/GenBank/DDBJ whole genome shotgun (WGS) entry which is preliminary data.</text>
</comment>
<evidence type="ECO:0000256" key="2">
    <source>
        <dbReference type="ARBA" id="ARBA00010961"/>
    </source>
</evidence>
<dbReference type="AlphaFoldDB" id="A0A852WCW9"/>
<evidence type="ECO:0000256" key="4">
    <source>
        <dbReference type="ARBA" id="ARBA00023125"/>
    </source>
</evidence>
<evidence type="ECO:0000256" key="5">
    <source>
        <dbReference type="ARBA" id="ARBA00023172"/>
    </source>
</evidence>
<feature type="region of interest" description="Disordered" evidence="7">
    <location>
        <begin position="149"/>
        <end position="195"/>
    </location>
</feature>
<comment type="function">
    <text evidence="1 6">Required for the transposition of the insertion element.</text>
</comment>
<evidence type="ECO:0000313" key="9">
    <source>
        <dbReference type="Proteomes" id="UP000549695"/>
    </source>
</evidence>
<keyword evidence="3 6" id="KW-0815">Transposition</keyword>
<dbReference type="GeneID" id="98054103"/>
<keyword evidence="6" id="KW-0814">Transposable element</keyword>
<accession>A0A852WCW9</accession>
<name>A0A852WCW9_PSEA5</name>